<dbReference type="PROSITE" id="PS50088">
    <property type="entry name" value="ANK_REPEAT"/>
    <property type="match status" value="7"/>
</dbReference>
<evidence type="ECO:0000313" key="5">
    <source>
        <dbReference type="Proteomes" id="UP000001056"/>
    </source>
</evidence>
<feature type="repeat" description="ANK" evidence="3">
    <location>
        <begin position="445"/>
        <end position="477"/>
    </location>
</feature>
<dbReference type="PROSITE" id="PS50297">
    <property type="entry name" value="ANK_REP_REGION"/>
    <property type="match status" value="7"/>
</dbReference>
<dbReference type="VEuPathDB" id="FungiDB:CHGG_08882"/>
<dbReference type="OMA" id="CLEYANV"/>
<dbReference type="OrthoDB" id="4590798at2759"/>
<organism evidence="4 5">
    <name type="scientific">Chaetomium globosum (strain ATCC 6205 / CBS 148.51 / DSM 1962 / NBRC 6347 / NRRL 1970)</name>
    <name type="common">Soil fungus</name>
    <dbReference type="NCBI Taxonomy" id="306901"/>
    <lineage>
        <taxon>Eukaryota</taxon>
        <taxon>Fungi</taxon>
        <taxon>Dikarya</taxon>
        <taxon>Ascomycota</taxon>
        <taxon>Pezizomycotina</taxon>
        <taxon>Sordariomycetes</taxon>
        <taxon>Sordariomycetidae</taxon>
        <taxon>Sordariales</taxon>
        <taxon>Chaetomiaceae</taxon>
        <taxon>Chaetomium</taxon>
    </lineage>
</organism>
<name>Q2GT22_CHAGB</name>
<dbReference type="Pfam" id="PF00023">
    <property type="entry name" value="Ank"/>
    <property type="match status" value="1"/>
</dbReference>
<dbReference type="PRINTS" id="PR01415">
    <property type="entry name" value="ANKYRIN"/>
</dbReference>
<evidence type="ECO:0000256" key="2">
    <source>
        <dbReference type="ARBA" id="ARBA00023043"/>
    </source>
</evidence>
<dbReference type="Proteomes" id="UP000001056">
    <property type="component" value="Unassembled WGS sequence"/>
</dbReference>
<keyword evidence="1" id="KW-0677">Repeat</keyword>
<keyword evidence="2 3" id="KW-0040">ANK repeat</keyword>
<dbReference type="SMART" id="SM00248">
    <property type="entry name" value="ANK"/>
    <property type="match status" value="10"/>
</dbReference>
<evidence type="ECO:0000256" key="3">
    <source>
        <dbReference type="PROSITE-ProRule" id="PRU00023"/>
    </source>
</evidence>
<feature type="repeat" description="ANK" evidence="3">
    <location>
        <begin position="412"/>
        <end position="444"/>
    </location>
</feature>
<feature type="repeat" description="ANK" evidence="3">
    <location>
        <begin position="379"/>
        <end position="411"/>
    </location>
</feature>
<evidence type="ECO:0000256" key="1">
    <source>
        <dbReference type="ARBA" id="ARBA00022737"/>
    </source>
</evidence>
<sequence length="574" mass="63757">MVQDIQGTGLGSLEDVYLAIISPLSIERKLPQPDAIIELARKHANTHKQSRQLRQSEMTSVYLWFIRVVKGLQEDIMIQALALMMDHLRASIDTLELLECQHVHGSGIHDSGIQLLKRDREKITKVLQDVDAGVLAFMLRLYQLQGRPWNCPLLKLPSPVDASYLIRKLRDLGLDVHVWALDRSDRSPTSVLLRGMENVRGLEKRDMLDWTPLYYTIQHQQDGKLASCLGQRPDVNARDLSGRTPLHYACQGLTTSKIQLLLQAGADINARDDAGMAPLHHAARSGSGEGVRLLIEAGADVNAVDGFGNAPLHDAAYAGSKATLMGCLEYANVKLRNHSGRTALHLAVIGEKGSVEERQEVVKVLMERAGVDKEAKEFMNLTPLHLAALSRHKAIVKLLVEQGVDKEAKDIYGDRPLHLATRFGHQAIVKFLIEQGTDKEAGDKYGRRPLHLAAEHGQENVVKLLIEQGTDKEAKRYRGGMRPLHFAAEHGQENIVKLLIEQGADKEAKCEVSNERPLHLAARKGHEAAVKFLVEQGADKEARDYSGRTPYEAAIEADKKDICATLRPYSLTYS</sequence>
<dbReference type="AlphaFoldDB" id="Q2GT22"/>
<protein>
    <submittedName>
        <fullName evidence="4">Uncharacterized protein</fullName>
    </submittedName>
</protein>
<dbReference type="eggNOG" id="KOG4177">
    <property type="taxonomic scope" value="Eukaryota"/>
</dbReference>
<dbReference type="PANTHER" id="PTHR24171">
    <property type="entry name" value="ANKYRIN REPEAT DOMAIN-CONTAINING PROTEIN 39-RELATED"/>
    <property type="match status" value="1"/>
</dbReference>
<dbReference type="SUPFAM" id="SSF48403">
    <property type="entry name" value="Ankyrin repeat"/>
    <property type="match status" value="1"/>
</dbReference>
<proteinExistence type="predicted"/>
<accession>Q2GT22</accession>
<dbReference type="GeneID" id="4395612"/>
<reference evidence="5" key="1">
    <citation type="journal article" date="2015" name="Genome Announc.">
        <title>Draft genome sequence of the cellulolytic fungus Chaetomium globosum.</title>
        <authorList>
            <person name="Cuomo C.A."/>
            <person name="Untereiner W.A."/>
            <person name="Ma L.-J."/>
            <person name="Grabherr M."/>
            <person name="Birren B.W."/>
        </authorList>
    </citation>
    <scope>NUCLEOTIDE SEQUENCE [LARGE SCALE GENOMIC DNA]</scope>
    <source>
        <strain evidence="5">ATCC 6205 / CBS 148.51 / DSM 1962 / NBRC 6347 / NRRL 1970</strain>
    </source>
</reference>
<dbReference type="InParanoid" id="Q2GT22"/>
<dbReference type="Gene3D" id="1.25.40.20">
    <property type="entry name" value="Ankyrin repeat-containing domain"/>
    <property type="match status" value="4"/>
</dbReference>
<feature type="repeat" description="ANK" evidence="3">
    <location>
        <begin position="479"/>
        <end position="511"/>
    </location>
</feature>
<gene>
    <name evidence="4" type="ORF">CHGG_08882</name>
</gene>
<feature type="repeat" description="ANK" evidence="3">
    <location>
        <begin position="241"/>
        <end position="273"/>
    </location>
</feature>
<dbReference type="RefSeq" id="XP_001226809.1">
    <property type="nucleotide sequence ID" value="XM_001226808.1"/>
</dbReference>
<dbReference type="Pfam" id="PF12796">
    <property type="entry name" value="Ank_2"/>
    <property type="match status" value="3"/>
</dbReference>
<dbReference type="HOGENOM" id="CLU_474861_0_0_1"/>
<feature type="repeat" description="ANK" evidence="3">
    <location>
        <begin position="513"/>
        <end position="545"/>
    </location>
</feature>
<dbReference type="EMBL" id="CH408034">
    <property type="protein sequence ID" value="EAQ84868.1"/>
    <property type="molecule type" value="Genomic_DNA"/>
</dbReference>
<dbReference type="InterPro" id="IPR036770">
    <property type="entry name" value="Ankyrin_rpt-contain_sf"/>
</dbReference>
<dbReference type="InterPro" id="IPR002110">
    <property type="entry name" value="Ankyrin_rpt"/>
</dbReference>
<feature type="repeat" description="ANK" evidence="3">
    <location>
        <begin position="274"/>
        <end position="306"/>
    </location>
</feature>
<keyword evidence="5" id="KW-1185">Reference proteome</keyword>
<evidence type="ECO:0000313" key="4">
    <source>
        <dbReference type="EMBL" id="EAQ84868.1"/>
    </source>
</evidence>